<gene>
    <name evidence="4" type="ORF">SOO65_11655</name>
</gene>
<dbReference type="Gene3D" id="3.50.50.60">
    <property type="entry name" value="FAD/NAD(P)-binding domain"/>
    <property type="match status" value="2"/>
</dbReference>
<dbReference type="GO" id="GO:0016491">
    <property type="term" value="F:oxidoreductase activity"/>
    <property type="evidence" value="ECO:0007669"/>
    <property type="project" value="UniProtKB-KW"/>
</dbReference>
<accession>A0AAX4HJE9</accession>
<reference evidence="4 5" key="1">
    <citation type="submission" date="2023-11" db="EMBL/GenBank/DDBJ databases">
        <title>Peredibacter starrii A3.12.</title>
        <authorList>
            <person name="Mitchell R.J."/>
        </authorList>
    </citation>
    <scope>NUCLEOTIDE SEQUENCE [LARGE SCALE GENOMIC DNA]</scope>
    <source>
        <strain evidence="4 5">A3.12</strain>
    </source>
</reference>
<evidence type="ECO:0000256" key="2">
    <source>
        <dbReference type="ARBA" id="ARBA00023002"/>
    </source>
</evidence>
<dbReference type="InterPro" id="IPR036188">
    <property type="entry name" value="FAD/NAD-bd_sf"/>
</dbReference>
<feature type="domain" description="Amine oxidase" evidence="3">
    <location>
        <begin position="12"/>
        <end position="456"/>
    </location>
</feature>
<dbReference type="EMBL" id="CP139487">
    <property type="protein sequence ID" value="WPU63341.1"/>
    <property type="molecule type" value="Genomic_DNA"/>
</dbReference>
<dbReference type="PANTHER" id="PTHR43734:SF7">
    <property type="entry name" value="4,4'-DIAPONEUROSPORENE OXYGENASE"/>
    <property type="match status" value="1"/>
</dbReference>
<sequence length="466" mass="52295">MRYDAIVIGAGMSGLAAGIRLAMFDKKVVVLEKHSIPGGLNSYYQRRNFDRGGIRQFDVGLHALTNFIKKGEKGKPFSKLLKQLRLSYDDFKLCPQTHSKISFPGMELKFSNDFELLQNEVYEKFPHQIDAFNKLVDKVRTFDELNLNQGYSSSREVLKQLISDELLVEMLLCPLLIYGSAWEDDMDFAQFVIMFKSLYFEGFSRPEGGVRTIISLLMKKLEDAGGEIRFKAAVNEILTNDQGAAVGVNVGGEVLEAPVILSSIGYPETVKLTQKMEIAPRVGAMTFLESIFVFDKKIPQSSNDSTIVFYNNAPEYAYRPAKNYFDATSAVVCFPDNYEAHKTEGEGTIRITYMANYHQWRELGRTDYDEMKDKVSASALELVQKLTPGFDGKLLFKDIFSPMTIERYTWHLNGTVYGSIDKTRDGRTPVKNLFIIGTDQGFLGIVGSMLSGISMANLHGLMGADA</sequence>
<organism evidence="4 5">
    <name type="scientific">Peredibacter starrii</name>
    <dbReference type="NCBI Taxonomy" id="28202"/>
    <lineage>
        <taxon>Bacteria</taxon>
        <taxon>Pseudomonadati</taxon>
        <taxon>Bdellovibrionota</taxon>
        <taxon>Bacteriovoracia</taxon>
        <taxon>Bacteriovoracales</taxon>
        <taxon>Bacteriovoracaceae</taxon>
        <taxon>Peredibacter</taxon>
    </lineage>
</organism>
<name>A0AAX4HJE9_9BACT</name>
<evidence type="ECO:0000256" key="1">
    <source>
        <dbReference type="ARBA" id="ARBA00006046"/>
    </source>
</evidence>
<dbReference type="SUPFAM" id="SSF51905">
    <property type="entry name" value="FAD/NAD(P)-binding domain"/>
    <property type="match status" value="1"/>
</dbReference>
<dbReference type="Pfam" id="PF01593">
    <property type="entry name" value="Amino_oxidase"/>
    <property type="match status" value="1"/>
</dbReference>
<protein>
    <submittedName>
        <fullName evidence="4">NAD(P)/FAD-dependent oxidoreductase</fullName>
    </submittedName>
</protein>
<keyword evidence="5" id="KW-1185">Reference proteome</keyword>
<dbReference type="RefSeq" id="WP_321389877.1">
    <property type="nucleotide sequence ID" value="NZ_CP139487.1"/>
</dbReference>
<proteinExistence type="inferred from homology"/>
<dbReference type="AlphaFoldDB" id="A0AAX4HJE9"/>
<dbReference type="KEGG" id="psti:SOO65_11655"/>
<dbReference type="InterPro" id="IPR002937">
    <property type="entry name" value="Amino_oxidase"/>
</dbReference>
<evidence type="ECO:0000313" key="5">
    <source>
        <dbReference type="Proteomes" id="UP001324634"/>
    </source>
</evidence>
<evidence type="ECO:0000313" key="4">
    <source>
        <dbReference type="EMBL" id="WPU63341.1"/>
    </source>
</evidence>
<dbReference type="Proteomes" id="UP001324634">
    <property type="component" value="Chromosome"/>
</dbReference>
<evidence type="ECO:0000259" key="3">
    <source>
        <dbReference type="Pfam" id="PF01593"/>
    </source>
</evidence>
<keyword evidence="2" id="KW-0560">Oxidoreductase</keyword>
<comment type="similarity">
    <text evidence="1">Belongs to the carotenoid/retinoid oxidoreductase family.</text>
</comment>
<dbReference type="PANTHER" id="PTHR43734">
    <property type="entry name" value="PHYTOENE DESATURASE"/>
    <property type="match status" value="1"/>
</dbReference>